<dbReference type="InterPro" id="IPR043129">
    <property type="entry name" value="ATPase_NBD"/>
</dbReference>
<dbReference type="HOGENOM" id="CLU_851536_0_0_2"/>
<evidence type="ECO:0000256" key="1">
    <source>
        <dbReference type="SAM" id="MobiDB-lite"/>
    </source>
</evidence>
<dbReference type="STRING" id="387631.Asulf_01899"/>
<feature type="compositionally biased region" description="Basic and acidic residues" evidence="1">
    <location>
        <begin position="309"/>
        <end position="332"/>
    </location>
</feature>
<dbReference type="OrthoDB" id="50063at2157"/>
<name>N0BNH1_9EURY</name>
<dbReference type="EMBL" id="CP005290">
    <property type="protein sequence ID" value="AGK61865.1"/>
    <property type="molecule type" value="Genomic_DNA"/>
</dbReference>
<dbReference type="RefSeq" id="WP_015591461.1">
    <property type="nucleotide sequence ID" value="NC_021169.1"/>
</dbReference>
<proteinExistence type="predicted"/>
<protein>
    <submittedName>
        <fullName evidence="2">Actin-like ATPase involved in cell morphogenesis</fullName>
    </submittedName>
</protein>
<dbReference type="PROSITE" id="PS01036">
    <property type="entry name" value="HSP70_3"/>
    <property type="match status" value="1"/>
</dbReference>
<dbReference type="Pfam" id="PF06723">
    <property type="entry name" value="MreB_Mbl"/>
    <property type="match status" value="1"/>
</dbReference>
<keyword evidence="3" id="KW-1185">Reference proteome</keyword>
<sequence>MKPVGLDIGTNYTKTTADGKEVLTFPSLVVFGEERDWSLKASHKDIYIGDEALTIVQNVENVEILRPLHEGRVMHKSYLELAKHALKTLDVNDAIIATGLPVKSSRKEREDVVKSLETELKAKVLLFPEPVGTMAHMGVETGVCIDIGFGTTDIVVISHMEYLKGDTLLMGVDRLYENLEVTVRNKAGISLTPEEMTMLLMNENFEIGRIRGGKRISVSHGDIIEDYRDLMVSWAERIANRAKMIVEGLSTTIVDNIILTGGGSALPGVFEEFRKSFEDVGTISTPKDPMKANALGYYTLAKVYSGETPEEKAETPEEQKDQGKEESKKKKK</sequence>
<gene>
    <name evidence="2" type="ORF">Asulf_01899</name>
</gene>
<dbReference type="GeneID" id="15393533"/>
<dbReference type="Proteomes" id="UP000013307">
    <property type="component" value="Chromosome"/>
</dbReference>
<dbReference type="SUPFAM" id="SSF53067">
    <property type="entry name" value="Actin-like ATPase domain"/>
    <property type="match status" value="2"/>
</dbReference>
<evidence type="ECO:0000313" key="2">
    <source>
        <dbReference type="EMBL" id="AGK61865.1"/>
    </source>
</evidence>
<feature type="region of interest" description="Disordered" evidence="1">
    <location>
        <begin position="306"/>
        <end position="332"/>
    </location>
</feature>
<dbReference type="Gene3D" id="3.30.420.40">
    <property type="match status" value="2"/>
</dbReference>
<dbReference type="KEGG" id="ast:Asulf_01899"/>
<dbReference type="eggNOG" id="arCOG03061">
    <property type="taxonomic scope" value="Archaea"/>
</dbReference>
<evidence type="ECO:0000313" key="3">
    <source>
        <dbReference type="Proteomes" id="UP000013307"/>
    </source>
</evidence>
<dbReference type="AlphaFoldDB" id="N0BNH1"/>
<reference evidence="2 3" key="1">
    <citation type="journal article" date="2013" name="Genome Announc.">
        <title>Complete Genome Sequence of the Thermophilic and Facultatively Chemolithoautotrophic Sulfate Reducer Archaeoglobus sulfaticallidus Strain PM70-1T.</title>
        <authorList>
            <person name="Stokke R."/>
            <person name="Hocking W.P."/>
            <person name="Steinsbu B.O."/>
            <person name="Steen I.H."/>
        </authorList>
    </citation>
    <scope>NUCLEOTIDE SEQUENCE [LARGE SCALE GENOMIC DNA]</scope>
    <source>
        <strain evidence="2">PM70-1</strain>
    </source>
</reference>
<accession>N0BNH1</accession>
<dbReference type="PRINTS" id="PR00301">
    <property type="entry name" value="HEATSHOCK70"/>
</dbReference>
<dbReference type="InterPro" id="IPR056546">
    <property type="entry name" value="MreB_MamK-like"/>
</dbReference>
<dbReference type="InterPro" id="IPR018181">
    <property type="entry name" value="Heat_shock_70_CS"/>
</dbReference>
<organism evidence="2 3">
    <name type="scientific">Archaeoglobus sulfaticallidus PM70-1</name>
    <dbReference type="NCBI Taxonomy" id="387631"/>
    <lineage>
        <taxon>Archaea</taxon>
        <taxon>Methanobacteriati</taxon>
        <taxon>Methanobacteriota</taxon>
        <taxon>Archaeoglobi</taxon>
        <taxon>Archaeoglobales</taxon>
        <taxon>Archaeoglobaceae</taxon>
        <taxon>Archaeoglobus</taxon>
    </lineage>
</organism>